<dbReference type="AlphaFoldDB" id="A0A3G2T0S2"/>
<dbReference type="RefSeq" id="WP_087553247.1">
    <property type="nucleotide sequence ID" value="NZ_CP033133.1"/>
</dbReference>
<evidence type="ECO:0000313" key="1">
    <source>
        <dbReference type="EMBL" id="AYO53562.1"/>
    </source>
</evidence>
<organism evidence="1 2">
    <name type="scientific">Acinetobacter wuhouensis</name>
    <dbReference type="NCBI Taxonomy" id="1879050"/>
    <lineage>
        <taxon>Bacteria</taxon>
        <taxon>Pseudomonadati</taxon>
        <taxon>Pseudomonadota</taxon>
        <taxon>Gammaproteobacteria</taxon>
        <taxon>Moraxellales</taxon>
        <taxon>Moraxellaceae</taxon>
        <taxon>Acinetobacter</taxon>
    </lineage>
</organism>
<dbReference type="Proteomes" id="UP000279962">
    <property type="component" value="Chromosome"/>
</dbReference>
<protein>
    <recommendedName>
        <fullName evidence="3">DUF1963 domain-containing protein</fullName>
    </recommendedName>
</protein>
<accession>A0A3G2T0S2</accession>
<sequence>MKPTQNITTAQPYLTILPDNEEVFASSDMFLAKHMLPLVSIDLSAVNPKWQGLIHLVNPVEPADSYIGDYTPEYHNEFAGQNWFILQLDENNHYQWLGQRRYFILENENHQEICFGQMQPHSDAMHKDYLKVKARFKETGEMISSSHLKFDLEFRKQHPNILLNWIGGEFSVSNYISPLDQYFNLQFINRRTDDEEVHVYDKQDRRYYFIACASGWQYCTSGADDILMFYQPETKRVLFTFDWT</sequence>
<evidence type="ECO:0008006" key="3">
    <source>
        <dbReference type="Google" id="ProtNLM"/>
    </source>
</evidence>
<evidence type="ECO:0000313" key="2">
    <source>
        <dbReference type="Proteomes" id="UP000279962"/>
    </source>
</evidence>
<dbReference type="EMBL" id="CP033133">
    <property type="protein sequence ID" value="AYO53562.1"/>
    <property type="molecule type" value="Genomic_DNA"/>
</dbReference>
<gene>
    <name evidence="1" type="ORF">CDG68_07875</name>
</gene>
<proteinExistence type="predicted"/>
<name>A0A3G2T0S2_9GAMM</name>
<reference evidence="1 2" key="1">
    <citation type="submission" date="2018-10" db="EMBL/GenBank/DDBJ databases">
        <title>The complete genome of Acinetobacter wuhouensis strain WCHAW010062.</title>
        <authorList>
            <person name="Hu Y."/>
            <person name="Long H."/>
            <person name="Feng Y."/>
            <person name="Zong Z."/>
        </authorList>
    </citation>
    <scope>NUCLEOTIDE SEQUENCE [LARGE SCALE GENOMIC DNA]</scope>
    <source>
        <strain evidence="1 2">WCHAW010062</strain>
    </source>
</reference>